<gene>
    <name evidence="1" type="ORF">CLRAG_29340</name>
</gene>
<keyword evidence="2" id="KW-1185">Reference proteome</keyword>
<evidence type="ECO:0000313" key="1">
    <source>
        <dbReference type="EMBL" id="OBR91570.1"/>
    </source>
</evidence>
<organism evidence="1 2">
    <name type="scientific">Clostridium ragsdalei P11</name>
    <dbReference type="NCBI Taxonomy" id="1353534"/>
    <lineage>
        <taxon>Bacteria</taxon>
        <taxon>Bacillati</taxon>
        <taxon>Bacillota</taxon>
        <taxon>Clostridia</taxon>
        <taxon>Eubacteriales</taxon>
        <taxon>Clostridiaceae</taxon>
        <taxon>Clostridium</taxon>
    </lineage>
</organism>
<name>A0A1A6AND3_9CLOT</name>
<comment type="caution">
    <text evidence="1">The sequence shown here is derived from an EMBL/GenBank/DDBJ whole genome shotgun (WGS) entry which is preliminary data.</text>
</comment>
<evidence type="ECO:0000313" key="2">
    <source>
        <dbReference type="Proteomes" id="UP000093954"/>
    </source>
</evidence>
<dbReference type="AlphaFoldDB" id="A0A1A6AND3"/>
<proteinExistence type="predicted"/>
<dbReference type="PATRIC" id="fig|1353534.3.peg.2976"/>
<protein>
    <submittedName>
        <fullName evidence="1">Uncharacterized protein</fullName>
    </submittedName>
</protein>
<dbReference type="EMBL" id="LROS01000035">
    <property type="protein sequence ID" value="OBR91570.1"/>
    <property type="molecule type" value="Genomic_DNA"/>
</dbReference>
<reference evidence="1 2" key="1">
    <citation type="journal article" date="2012" name="Front. Microbiol.">
        <title>Draft Genome Sequence of the Virulent Strain 01-B526 of the Fish Pathogen Aeromonas salmonicida.</title>
        <authorList>
            <person name="Charette S.J."/>
            <person name="Brochu F."/>
            <person name="Boyle B."/>
            <person name="Filion G."/>
            <person name="Tanaka K.H."/>
            <person name="Derome N."/>
        </authorList>
    </citation>
    <scope>NUCLEOTIDE SEQUENCE [LARGE SCALE GENOMIC DNA]</scope>
    <source>
        <strain evidence="1 2">P11</strain>
    </source>
</reference>
<sequence>MHRYDVGTVARVRTDYLHLLQRKYEAEVNRLDMIMENANASAREKNEARKKKEKIQKQILECIQYDQVIAHVANQKISIDLDDGVKVNYAKFQEVEVPQGEGKKPLRANLLAKI</sequence>
<accession>A0A1A6AND3</accession>
<dbReference type="Proteomes" id="UP000093954">
    <property type="component" value="Unassembled WGS sequence"/>
</dbReference>